<reference evidence="3" key="1">
    <citation type="journal article" date="2019" name="Int. J. Syst. Evol. Microbiol.">
        <title>The Global Catalogue of Microorganisms (GCM) 10K type strain sequencing project: providing services to taxonomists for standard genome sequencing and annotation.</title>
        <authorList>
            <consortium name="The Broad Institute Genomics Platform"/>
            <consortium name="The Broad Institute Genome Sequencing Center for Infectious Disease"/>
            <person name="Wu L."/>
            <person name="Ma J."/>
        </authorList>
    </citation>
    <scope>NUCLEOTIDE SEQUENCE [LARGE SCALE GENOMIC DNA]</scope>
    <source>
        <strain evidence="3">JCM 18283</strain>
    </source>
</reference>
<evidence type="ECO:0000259" key="1">
    <source>
        <dbReference type="Pfam" id="PF13372"/>
    </source>
</evidence>
<keyword evidence="3" id="KW-1185">Reference proteome</keyword>
<dbReference type="EMBL" id="BAABJI010000002">
    <property type="protein sequence ID" value="GAA4914542.1"/>
    <property type="molecule type" value="Genomic_DNA"/>
</dbReference>
<evidence type="ECO:0000313" key="3">
    <source>
        <dbReference type="Proteomes" id="UP001501436"/>
    </source>
</evidence>
<organism evidence="2 3">
    <name type="scientific">Mucilaginibacter defluvii</name>
    <dbReference type="NCBI Taxonomy" id="1196019"/>
    <lineage>
        <taxon>Bacteria</taxon>
        <taxon>Pseudomonadati</taxon>
        <taxon>Bacteroidota</taxon>
        <taxon>Sphingobacteriia</taxon>
        <taxon>Sphingobacteriales</taxon>
        <taxon>Sphingobacteriaceae</taxon>
        <taxon>Mucilaginibacter</taxon>
    </lineage>
</organism>
<sequence length="513" mass="57256">MYKFAFNSHVFAFFLSAYFCFSVFDTKAQLTFTGQLRPRTEIRDGYGTLKTKGNKTAAFISQRTRLALNYKWNKLIFQTSVQDVRLWGQDASTISAADGNKLSMHEAWAELIIANKNDTSFKTSIVDYLTIKIGRQELVYDDERLLGNLDWMQQGRRHDALVFRLLDKGWQADLGLAFNQHSDAINYNGTFYTPANVPATVKDSRGNLANTPAGFIPLVNAAGVSAKNGNPVYANPPNSNAASQNYKSLQYFHVAKKISKTKISGVFLADQFGKYITDSVKNVAGEDMGYIYGKRFNQPGAHTRITTGLLAAPVFRLKDQWAGTAGVYYQGGRDRDGVALSAWMYTASISYRPETLNYTLGWDYLSGNNAFSSSATNRRFDPLYGTPHKFWGYMDYFYAVSGAPAGGLSDPYAKVRYTSPGKNFYAELAGHYFLLSADQKDTTGQPVNKNLGTELDFTAGYKFNKYTAVDLGFSYMAATHSMEYAKGITPGTAELQPMWAYLQLNIKPEFLNK</sequence>
<protein>
    <recommendedName>
        <fullName evidence="1">Alginate export domain-containing protein</fullName>
    </recommendedName>
</protein>
<dbReference type="InterPro" id="IPR025388">
    <property type="entry name" value="Alginate_export_dom"/>
</dbReference>
<dbReference type="RefSeq" id="WP_345330729.1">
    <property type="nucleotide sequence ID" value="NZ_BAABJI010000002.1"/>
</dbReference>
<accession>A0ABP9FVB7</accession>
<evidence type="ECO:0000313" key="2">
    <source>
        <dbReference type="EMBL" id="GAA4914542.1"/>
    </source>
</evidence>
<gene>
    <name evidence="2" type="ORF">GCM10023313_17420</name>
</gene>
<dbReference type="Pfam" id="PF13372">
    <property type="entry name" value="Alginate_exp"/>
    <property type="match status" value="1"/>
</dbReference>
<feature type="domain" description="Alginate export" evidence="1">
    <location>
        <begin position="29"/>
        <end position="174"/>
    </location>
</feature>
<name>A0ABP9FVB7_9SPHI</name>
<comment type="caution">
    <text evidence="2">The sequence shown here is derived from an EMBL/GenBank/DDBJ whole genome shotgun (WGS) entry which is preliminary data.</text>
</comment>
<proteinExistence type="predicted"/>
<dbReference type="Proteomes" id="UP001501436">
    <property type="component" value="Unassembled WGS sequence"/>
</dbReference>